<dbReference type="EMBL" id="JAUUTY010000005">
    <property type="protein sequence ID" value="KAK1626811.1"/>
    <property type="molecule type" value="Genomic_DNA"/>
</dbReference>
<evidence type="ECO:0000313" key="1">
    <source>
        <dbReference type="EMBL" id="KAK1626811.1"/>
    </source>
</evidence>
<comment type="caution">
    <text evidence="1">The sequence shown here is derived from an EMBL/GenBank/DDBJ whole genome shotgun (WGS) entry which is preliminary data.</text>
</comment>
<name>A0AAD8RIW6_LOLMU</name>
<proteinExistence type="predicted"/>
<gene>
    <name evidence="1" type="ORF">QYE76_001126</name>
</gene>
<reference evidence="1" key="1">
    <citation type="submission" date="2023-07" db="EMBL/GenBank/DDBJ databases">
        <title>A chromosome-level genome assembly of Lolium multiflorum.</title>
        <authorList>
            <person name="Chen Y."/>
            <person name="Copetti D."/>
            <person name="Kolliker R."/>
            <person name="Studer B."/>
        </authorList>
    </citation>
    <scope>NUCLEOTIDE SEQUENCE</scope>
    <source>
        <strain evidence="1">02402/16</strain>
        <tissue evidence="1">Leaf</tissue>
    </source>
</reference>
<organism evidence="1 2">
    <name type="scientific">Lolium multiflorum</name>
    <name type="common">Italian ryegrass</name>
    <name type="synonym">Lolium perenne subsp. multiflorum</name>
    <dbReference type="NCBI Taxonomy" id="4521"/>
    <lineage>
        <taxon>Eukaryota</taxon>
        <taxon>Viridiplantae</taxon>
        <taxon>Streptophyta</taxon>
        <taxon>Embryophyta</taxon>
        <taxon>Tracheophyta</taxon>
        <taxon>Spermatophyta</taxon>
        <taxon>Magnoliopsida</taxon>
        <taxon>Liliopsida</taxon>
        <taxon>Poales</taxon>
        <taxon>Poaceae</taxon>
        <taxon>BOP clade</taxon>
        <taxon>Pooideae</taxon>
        <taxon>Poodae</taxon>
        <taxon>Poeae</taxon>
        <taxon>Poeae Chloroplast Group 2 (Poeae type)</taxon>
        <taxon>Loliodinae</taxon>
        <taxon>Loliinae</taxon>
        <taxon>Lolium</taxon>
    </lineage>
</organism>
<dbReference type="AlphaFoldDB" id="A0AAD8RIW6"/>
<dbReference type="Proteomes" id="UP001231189">
    <property type="component" value="Unassembled WGS sequence"/>
</dbReference>
<evidence type="ECO:0000313" key="2">
    <source>
        <dbReference type="Proteomes" id="UP001231189"/>
    </source>
</evidence>
<protein>
    <submittedName>
        <fullName evidence="1">Uncharacterized protein</fullName>
    </submittedName>
</protein>
<keyword evidence="2" id="KW-1185">Reference proteome</keyword>
<accession>A0AAD8RIW6</accession>
<sequence>MGRRGGRQVRERRLRRLAAVSSVDNLPSPAATAAELLALQPLQLVNNGGLAAMTTKSVEDGGAVAARVEVEAHTESALAERAGEIRVGTVVVLQSPCRAPPPPNKTCSLPSVAVSLPETVQSHLTAPAGPLDALAGPFVRGTALGLDAFRSCQA</sequence>